<dbReference type="Proteomes" id="UP000683925">
    <property type="component" value="Unassembled WGS sequence"/>
</dbReference>
<protein>
    <submittedName>
        <fullName evidence="1">Uncharacterized protein</fullName>
    </submittedName>
</protein>
<sequence length="82" mass="9831">MESRIQLIAFFQNYSKDCYGWRNIEASQNMNFNTLFYLNISCNIFEKLSRNFTITPHMETSNQIKFRFGIITLRIYHSGVTY</sequence>
<dbReference type="EMBL" id="CAJJDP010000018">
    <property type="protein sequence ID" value="CAD8146151.1"/>
    <property type="molecule type" value="Genomic_DNA"/>
</dbReference>
<organism evidence="1 2">
    <name type="scientific">Paramecium octaurelia</name>
    <dbReference type="NCBI Taxonomy" id="43137"/>
    <lineage>
        <taxon>Eukaryota</taxon>
        <taxon>Sar</taxon>
        <taxon>Alveolata</taxon>
        <taxon>Ciliophora</taxon>
        <taxon>Intramacronucleata</taxon>
        <taxon>Oligohymenophorea</taxon>
        <taxon>Peniculida</taxon>
        <taxon>Parameciidae</taxon>
        <taxon>Paramecium</taxon>
    </lineage>
</organism>
<keyword evidence="2" id="KW-1185">Reference proteome</keyword>
<dbReference type="AlphaFoldDB" id="A0A8S1SWV7"/>
<evidence type="ECO:0000313" key="2">
    <source>
        <dbReference type="Proteomes" id="UP000683925"/>
    </source>
</evidence>
<comment type="caution">
    <text evidence="1">The sequence shown here is derived from an EMBL/GenBank/DDBJ whole genome shotgun (WGS) entry which is preliminary data.</text>
</comment>
<name>A0A8S1SWV7_PAROT</name>
<proteinExistence type="predicted"/>
<gene>
    <name evidence="1" type="ORF">POCTA_138.1.T0180154</name>
</gene>
<evidence type="ECO:0000313" key="1">
    <source>
        <dbReference type="EMBL" id="CAD8146151.1"/>
    </source>
</evidence>
<accession>A0A8S1SWV7</accession>
<reference evidence="1" key="1">
    <citation type="submission" date="2021-01" db="EMBL/GenBank/DDBJ databases">
        <authorList>
            <consortium name="Genoscope - CEA"/>
            <person name="William W."/>
        </authorList>
    </citation>
    <scope>NUCLEOTIDE SEQUENCE</scope>
</reference>